<evidence type="ECO:0000313" key="1">
    <source>
        <dbReference type="EMBL" id="CAV19176.1"/>
    </source>
</evidence>
<name>B7VGX6_VIBA3</name>
<protein>
    <submittedName>
        <fullName evidence="1">Uncharacterized protein</fullName>
    </submittedName>
</protein>
<sequence length="49" mass="5774">MYFSKLLKQHSRRLCINLLGIDENTLESSLEGKNRTTALPEVRQRWLTI</sequence>
<dbReference type="KEGG" id="vsp:VS_1999"/>
<evidence type="ECO:0000313" key="2">
    <source>
        <dbReference type="Proteomes" id="UP000009100"/>
    </source>
</evidence>
<dbReference type="AlphaFoldDB" id="B7VGX6"/>
<gene>
    <name evidence="1" type="ordered locus">VS_1999</name>
</gene>
<organism evidence="1 2">
    <name type="scientific">Vibrio atlanticus (strain LGP32)</name>
    <name type="common">Vibrio splendidus (strain Mel32)</name>
    <dbReference type="NCBI Taxonomy" id="575788"/>
    <lineage>
        <taxon>Bacteria</taxon>
        <taxon>Pseudomonadati</taxon>
        <taxon>Pseudomonadota</taxon>
        <taxon>Gammaproteobacteria</taxon>
        <taxon>Vibrionales</taxon>
        <taxon>Vibrionaceae</taxon>
        <taxon>Vibrio</taxon>
    </lineage>
</organism>
<proteinExistence type="predicted"/>
<reference evidence="1 2" key="1">
    <citation type="submission" date="2009-02" db="EMBL/GenBank/DDBJ databases">
        <title>Vibrio splendidus str. LGP32 complete genome.</title>
        <authorList>
            <person name="Mazel D."/>
            <person name="Le Roux F."/>
        </authorList>
    </citation>
    <scope>NUCLEOTIDE SEQUENCE [LARGE SCALE GENOMIC DNA]</scope>
    <source>
        <strain evidence="1 2">LGP32</strain>
    </source>
</reference>
<dbReference type="Proteomes" id="UP000009100">
    <property type="component" value="Chromosome 1"/>
</dbReference>
<dbReference type="EMBL" id="FM954972">
    <property type="protein sequence ID" value="CAV19176.1"/>
    <property type="molecule type" value="Genomic_DNA"/>
</dbReference>
<accession>B7VGX6</accession>
<dbReference type="HOGENOM" id="CLU_3142157_0_0_6"/>